<proteinExistence type="predicted"/>
<keyword evidence="4" id="KW-1185">Reference proteome</keyword>
<dbReference type="RefSeq" id="WP_306071101.1">
    <property type="nucleotide sequence ID" value="NZ_CP120988.1"/>
</dbReference>
<evidence type="ECO:0000259" key="2">
    <source>
        <dbReference type="Pfam" id="PF23621"/>
    </source>
</evidence>
<dbReference type="Pfam" id="PF23621">
    <property type="entry name" value="BP74_N"/>
    <property type="match status" value="1"/>
</dbReference>
<keyword evidence="1" id="KW-0732">Signal</keyword>
<feature type="signal peptide" evidence="1">
    <location>
        <begin position="1"/>
        <end position="44"/>
    </location>
</feature>
<dbReference type="PANTHER" id="PTHR35883">
    <property type="entry name" value="CYCLIC AMP-INDUCIBLE PROTEIN BP74-RELATED"/>
    <property type="match status" value="1"/>
</dbReference>
<evidence type="ECO:0000313" key="3">
    <source>
        <dbReference type="EMBL" id="WLQ57320.1"/>
    </source>
</evidence>
<protein>
    <submittedName>
        <fullName evidence="3">Calmodulin-binding protein</fullName>
    </submittedName>
</protein>
<reference evidence="3 4" key="1">
    <citation type="submission" date="2023-03" db="EMBL/GenBank/DDBJ databases">
        <title>Isolation and description of six Streptomyces strains from soil environments, able to metabolize different microbial glucans.</title>
        <authorList>
            <person name="Widen T."/>
            <person name="Larsbrink J."/>
        </authorList>
    </citation>
    <scope>NUCLEOTIDE SEQUENCE [LARGE SCALE GENOMIC DNA]</scope>
    <source>
        <strain evidence="3 4">Alt2</strain>
    </source>
</reference>
<sequence>MTSDHDHHGRPAPLEIVMRHLFTKAASLAAVAMLAFTAAQPAQATQSREGARDAAVAPAYFEMTDITRSTFIVKLVEERQINHARALVNGETTVEPHVVGRIVKRPADYNPRWSFHYDPQTVSFFDYAIEICDATVPYVEDHLDEAGGPFLPGNVFCPWTSTLVREVPAP</sequence>
<dbReference type="PANTHER" id="PTHR35883:SF1">
    <property type="entry name" value="CALMODULIN-BINDING PROTEIN CAM-BP15-RELATED"/>
    <property type="match status" value="1"/>
</dbReference>
<evidence type="ECO:0000313" key="4">
    <source>
        <dbReference type="Proteomes" id="UP001235744"/>
    </source>
</evidence>
<accession>A0ABY9IPP2</accession>
<dbReference type="Proteomes" id="UP001235744">
    <property type="component" value="Chromosome"/>
</dbReference>
<feature type="domain" description="BP74 N-terminal" evidence="2">
    <location>
        <begin position="58"/>
        <end position="169"/>
    </location>
</feature>
<gene>
    <name evidence="3" type="ORF">P8A19_18525</name>
</gene>
<feature type="chain" id="PRO_5047431176" evidence="1">
    <location>
        <begin position="45"/>
        <end position="170"/>
    </location>
</feature>
<dbReference type="InterPro" id="IPR053344">
    <property type="entry name" value="cAMP-inducible_BP74-like"/>
</dbReference>
<evidence type="ECO:0000256" key="1">
    <source>
        <dbReference type="SAM" id="SignalP"/>
    </source>
</evidence>
<dbReference type="InterPro" id="IPR056422">
    <property type="entry name" value="BP74_N"/>
</dbReference>
<organism evidence="3 4">
    <name type="scientific">Streptomyces poriferorum</name>
    <dbReference type="NCBI Taxonomy" id="2798799"/>
    <lineage>
        <taxon>Bacteria</taxon>
        <taxon>Bacillati</taxon>
        <taxon>Actinomycetota</taxon>
        <taxon>Actinomycetes</taxon>
        <taxon>Kitasatosporales</taxon>
        <taxon>Streptomycetaceae</taxon>
        <taxon>Streptomyces</taxon>
    </lineage>
</organism>
<dbReference type="EMBL" id="CP120988">
    <property type="protein sequence ID" value="WLQ57320.1"/>
    <property type="molecule type" value="Genomic_DNA"/>
</dbReference>
<name>A0ABY9IPP2_9ACTN</name>